<comment type="caution">
    <text evidence="1">The sequence shown here is derived from an EMBL/GenBank/DDBJ whole genome shotgun (WGS) entry which is preliminary data.</text>
</comment>
<dbReference type="RefSeq" id="WP_035524076.1">
    <property type="nucleotide sequence ID" value="NZ_JDSO01000108.1"/>
</dbReference>
<name>A0A836YYT3_GLAPU</name>
<protein>
    <recommendedName>
        <fullName evidence="3">NTP pyrophosphohydrolase MazG putative catalytic core domain-containing protein</fullName>
    </recommendedName>
</protein>
<evidence type="ECO:0008006" key="3">
    <source>
        <dbReference type="Google" id="ProtNLM"/>
    </source>
</evidence>
<gene>
    <name evidence="1" type="ORF">HPS10_08000</name>
</gene>
<dbReference type="CDD" id="cd11540">
    <property type="entry name" value="NTP-PPase_u3"/>
    <property type="match status" value="1"/>
</dbReference>
<organism evidence="1 2">
    <name type="scientific">Glaesserella parasuis HPS10</name>
    <dbReference type="NCBI Taxonomy" id="1450514"/>
    <lineage>
        <taxon>Bacteria</taxon>
        <taxon>Pseudomonadati</taxon>
        <taxon>Pseudomonadota</taxon>
        <taxon>Gammaproteobacteria</taxon>
        <taxon>Pasteurellales</taxon>
        <taxon>Pasteurellaceae</taxon>
        <taxon>Glaesserella</taxon>
    </lineage>
</organism>
<sequence length="165" mass="18910">MKQLIQQIEQWAEDRNLIKGSTPQKQMLKLMEEFGELCYGVSTNDFETVLDSIGDCLVVCTIMRKQLKMEKLFSISHCDNTNFNCGVAAQIVQANIDLGNIANELAKNCDVPRLEDYLSGFENQLELITKFYKTDVHTALIYAYRQIKDRKGKMIDGVFVKEEDL</sequence>
<accession>A0A836YYT3</accession>
<dbReference type="AlphaFoldDB" id="A0A836YYT3"/>
<evidence type="ECO:0000313" key="1">
    <source>
        <dbReference type="EMBL" id="KDB46332.1"/>
    </source>
</evidence>
<dbReference type="EMBL" id="JDSO01000108">
    <property type="protein sequence ID" value="KDB46332.1"/>
    <property type="molecule type" value="Genomic_DNA"/>
</dbReference>
<dbReference type="Gene3D" id="1.10.287.1080">
    <property type="entry name" value="MazG-like"/>
    <property type="match status" value="1"/>
</dbReference>
<dbReference type="SUPFAM" id="SSF101386">
    <property type="entry name" value="all-alpha NTP pyrophosphatases"/>
    <property type="match status" value="1"/>
</dbReference>
<dbReference type="Proteomes" id="UP000027036">
    <property type="component" value="Unassembled WGS sequence"/>
</dbReference>
<reference evidence="1 2" key="1">
    <citation type="submission" date="2014-02" db="EMBL/GenBank/DDBJ databases">
        <title>Comparative genomics of Haemophilus parasuis isolated from pig lungs.</title>
        <authorList>
            <person name="Kittichotirat W."/>
            <person name="Bumgarner R.E."/>
            <person name="Lawrence P."/>
        </authorList>
    </citation>
    <scope>NUCLEOTIDE SEQUENCE [LARGE SCALE GENOMIC DNA]</scope>
    <source>
        <strain evidence="1 2">HPS10</strain>
    </source>
</reference>
<evidence type="ECO:0000313" key="2">
    <source>
        <dbReference type="Proteomes" id="UP000027036"/>
    </source>
</evidence>
<proteinExistence type="predicted"/>